<organism evidence="4 5">
    <name type="scientific">Frondihabitans cladoniiphilus</name>
    <dbReference type="NCBI Taxonomy" id="715785"/>
    <lineage>
        <taxon>Bacteria</taxon>
        <taxon>Bacillati</taxon>
        <taxon>Actinomycetota</taxon>
        <taxon>Actinomycetes</taxon>
        <taxon>Micrococcales</taxon>
        <taxon>Microbacteriaceae</taxon>
        <taxon>Frondihabitans</taxon>
    </lineage>
</organism>
<gene>
    <name evidence="4" type="ORF">GCM10025780_21670</name>
</gene>
<keyword evidence="1 2" id="KW-0238">DNA-binding</keyword>
<name>A0ABP8W0A4_9MICO</name>
<dbReference type="PROSITE" id="PS50977">
    <property type="entry name" value="HTH_TETR_2"/>
    <property type="match status" value="1"/>
</dbReference>
<proteinExistence type="predicted"/>
<evidence type="ECO:0000313" key="5">
    <source>
        <dbReference type="Proteomes" id="UP001501295"/>
    </source>
</evidence>
<keyword evidence="5" id="KW-1185">Reference proteome</keyword>
<evidence type="ECO:0000259" key="3">
    <source>
        <dbReference type="PROSITE" id="PS50977"/>
    </source>
</evidence>
<dbReference type="PANTHER" id="PTHR30055:SF226">
    <property type="entry name" value="HTH-TYPE TRANSCRIPTIONAL REGULATOR PKSA"/>
    <property type="match status" value="1"/>
</dbReference>
<dbReference type="Proteomes" id="UP001501295">
    <property type="component" value="Unassembled WGS sequence"/>
</dbReference>
<reference evidence="5" key="1">
    <citation type="journal article" date="2019" name="Int. J. Syst. Evol. Microbiol.">
        <title>The Global Catalogue of Microorganisms (GCM) 10K type strain sequencing project: providing services to taxonomists for standard genome sequencing and annotation.</title>
        <authorList>
            <consortium name="The Broad Institute Genomics Platform"/>
            <consortium name="The Broad Institute Genome Sequencing Center for Infectious Disease"/>
            <person name="Wu L."/>
            <person name="Ma J."/>
        </authorList>
    </citation>
    <scope>NUCLEOTIDE SEQUENCE [LARGE SCALE GENOMIC DNA]</scope>
    <source>
        <strain evidence="5">JCM 18956</strain>
    </source>
</reference>
<dbReference type="SUPFAM" id="SSF46689">
    <property type="entry name" value="Homeodomain-like"/>
    <property type="match status" value="1"/>
</dbReference>
<evidence type="ECO:0000256" key="2">
    <source>
        <dbReference type="PROSITE-ProRule" id="PRU00335"/>
    </source>
</evidence>
<dbReference type="PANTHER" id="PTHR30055">
    <property type="entry name" value="HTH-TYPE TRANSCRIPTIONAL REGULATOR RUTR"/>
    <property type="match status" value="1"/>
</dbReference>
<dbReference type="InterPro" id="IPR009057">
    <property type="entry name" value="Homeodomain-like_sf"/>
</dbReference>
<evidence type="ECO:0000313" key="4">
    <source>
        <dbReference type="EMBL" id="GAA4676687.1"/>
    </source>
</evidence>
<feature type="DNA-binding region" description="H-T-H motif" evidence="2">
    <location>
        <begin position="37"/>
        <end position="56"/>
    </location>
</feature>
<protein>
    <submittedName>
        <fullName evidence="4">TetR/AcrR family transcriptional regulator</fullName>
    </submittedName>
</protein>
<feature type="domain" description="HTH tetR-type" evidence="3">
    <location>
        <begin position="14"/>
        <end position="74"/>
    </location>
</feature>
<dbReference type="PRINTS" id="PR00455">
    <property type="entry name" value="HTHTETR"/>
</dbReference>
<dbReference type="InterPro" id="IPR001647">
    <property type="entry name" value="HTH_TetR"/>
</dbReference>
<accession>A0ABP8W0A4</accession>
<sequence length="192" mass="21050">MTSSAPRGPYAKGIQRRQEILDATIDVVAEKGFEGTSLRAIGEAIGVSHAALRHYFASREELLLEVLRERDRKSQSRVADEPTVFARMAAAADDNVLAPELVALHTTMMAASVEAGDEDARAFFTERFARSRAVLAADLRNELEAAGRASDLDLEMVASLVIAAFDGLQIQWLLERSVDIAGTLRLLERILR</sequence>
<dbReference type="InterPro" id="IPR050109">
    <property type="entry name" value="HTH-type_TetR-like_transc_reg"/>
</dbReference>
<dbReference type="Gene3D" id="1.10.357.10">
    <property type="entry name" value="Tetracycline Repressor, domain 2"/>
    <property type="match status" value="1"/>
</dbReference>
<dbReference type="EMBL" id="BAABLM010000003">
    <property type="protein sequence ID" value="GAA4676687.1"/>
    <property type="molecule type" value="Genomic_DNA"/>
</dbReference>
<dbReference type="Pfam" id="PF00440">
    <property type="entry name" value="TetR_N"/>
    <property type="match status" value="1"/>
</dbReference>
<dbReference type="SUPFAM" id="SSF48498">
    <property type="entry name" value="Tetracyclin repressor-like, C-terminal domain"/>
    <property type="match status" value="1"/>
</dbReference>
<comment type="caution">
    <text evidence="4">The sequence shown here is derived from an EMBL/GenBank/DDBJ whole genome shotgun (WGS) entry which is preliminary data.</text>
</comment>
<dbReference type="RefSeq" id="WP_345375868.1">
    <property type="nucleotide sequence ID" value="NZ_BAABLM010000003.1"/>
</dbReference>
<evidence type="ECO:0000256" key="1">
    <source>
        <dbReference type="ARBA" id="ARBA00023125"/>
    </source>
</evidence>
<dbReference type="InterPro" id="IPR036271">
    <property type="entry name" value="Tet_transcr_reg_TetR-rel_C_sf"/>
</dbReference>